<protein>
    <submittedName>
        <fullName evidence="3">Smr/MutS family protein</fullName>
    </submittedName>
</protein>
<dbReference type="SMART" id="SM00463">
    <property type="entry name" value="SMR"/>
    <property type="match status" value="1"/>
</dbReference>
<dbReference type="Proteomes" id="UP000623250">
    <property type="component" value="Unassembled WGS sequence"/>
</dbReference>
<name>A0A8I1GE07_9HYPH</name>
<accession>A0A8I1GE07</accession>
<sequence>MEGRRKKRLLSKEEIELWVRVTRNDEPLARPQPDTPAPHEGDGATPAPPLTTRAKPLDAAPTRAEPTVASPGAVPAAMRPTPPPHQPFDHRIVRKIARGRREIDARIDLHGLRQHDAYATLRAFLARCRVEGHRHVLIITGKGGRADSDSRDFWTTENRGVLRRLVPHWLSEPEFRVHVVSFTESAHHHGGSGALYVTIRRRGKPG</sequence>
<evidence type="ECO:0000313" key="4">
    <source>
        <dbReference type="Proteomes" id="UP000623250"/>
    </source>
</evidence>
<evidence type="ECO:0000256" key="1">
    <source>
        <dbReference type="SAM" id="MobiDB-lite"/>
    </source>
</evidence>
<evidence type="ECO:0000313" key="3">
    <source>
        <dbReference type="EMBL" id="MBJ7543199.1"/>
    </source>
</evidence>
<dbReference type="AlphaFoldDB" id="A0A8I1GE07"/>
<organism evidence="3 4">
    <name type="scientific">Rhodomicrobium udaipurense</name>
    <dbReference type="NCBI Taxonomy" id="1202716"/>
    <lineage>
        <taxon>Bacteria</taxon>
        <taxon>Pseudomonadati</taxon>
        <taxon>Pseudomonadota</taxon>
        <taxon>Alphaproteobacteria</taxon>
        <taxon>Hyphomicrobiales</taxon>
        <taxon>Hyphomicrobiaceae</taxon>
        <taxon>Rhodomicrobium</taxon>
    </lineage>
</organism>
<dbReference type="EMBL" id="JAEMUK010000011">
    <property type="protein sequence ID" value="MBJ7543199.1"/>
    <property type="molecule type" value="Genomic_DNA"/>
</dbReference>
<feature type="domain" description="Smr" evidence="2">
    <location>
        <begin position="107"/>
        <end position="200"/>
    </location>
</feature>
<dbReference type="RefSeq" id="WP_037233996.1">
    <property type="nucleotide sequence ID" value="NZ_JAEMUK010000011.1"/>
</dbReference>
<dbReference type="InterPro" id="IPR036063">
    <property type="entry name" value="Smr_dom_sf"/>
</dbReference>
<dbReference type="InterPro" id="IPR002625">
    <property type="entry name" value="Smr_dom"/>
</dbReference>
<keyword evidence="4" id="KW-1185">Reference proteome</keyword>
<comment type="caution">
    <text evidence="3">The sequence shown here is derived from an EMBL/GenBank/DDBJ whole genome shotgun (WGS) entry which is preliminary data.</text>
</comment>
<proteinExistence type="predicted"/>
<dbReference type="PANTHER" id="PTHR35562:SF2">
    <property type="entry name" value="DNA ENDONUCLEASE SMRA-RELATED"/>
    <property type="match status" value="1"/>
</dbReference>
<dbReference type="PANTHER" id="PTHR35562">
    <property type="entry name" value="DNA ENDONUCLEASE SMRA-RELATED"/>
    <property type="match status" value="1"/>
</dbReference>
<evidence type="ECO:0000259" key="2">
    <source>
        <dbReference type="PROSITE" id="PS50828"/>
    </source>
</evidence>
<dbReference type="SUPFAM" id="SSF160443">
    <property type="entry name" value="SMR domain-like"/>
    <property type="match status" value="1"/>
</dbReference>
<feature type="region of interest" description="Disordered" evidence="1">
    <location>
        <begin position="20"/>
        <end position="88"/>
    </location>
</feature>
<gene>
    <name evidence="3" type="ORF">JDN41_06475</name>
</gene>
<dbReference type="Gene3D" id="3.30.1370.110">
    <property type="match status" value="1"/>
</dbReference>
<dbReference type="Pfam" id="PF01713">
    <property type="entry name" value="Smr"/>
    <property type="match status" value="1"/>
</dbReference>
<dbReference type="PROSITE" id="PS50828">
    <property type="entry name" value="SMR"/>
    <property type="match status" value="1"/>
</dbReference>
<reference evidence="3 4" key="1">
    <citation type="submission" date="2020-12" db="EMBL/GenBank/DDBJ databases">
        <title>Revised draft genomes of Rhodomicrobium vannielii ATCC 17100 and Rhodomicrobium udaipurense JA643.</title>
        <authorList>
            <person name="Conners E.M."/>
            <person name="Davenport E.J."/>
            <person name="Bose A."/>
        </authorList>
    </citation>
    <scope>NUCLEOTIDE SEQUENCE [LARGE SCALE GENOMIC DNA]</scope>
    <source>
        <strain evidence="3 4">JA643</strain>
    </source>
</reference>